<dbReference type="Pfam" id="PF12049">
    <property type="entry name" value="DUF3531"/>
    <property type="match status" value="1"/>
</dbReference>
<accession>A0AAU8JHZ7</accession>
<dbReference type="RefSeq" id="WP_054469907.1">
    <property type="nucleotide sequence ID" value="NZ_CP159837.1"/>
</dbReference>
<dbReference type="PANTHER" id="PTHR46737">
    <property type="entry name" value="OS02G0827600 PROTEIN"/>
    <property type="match status" value="1"/>
</dbReference>
<sequence>MQVYFREFNPFDVWFWLEFSTVPSDQEKQYIEEVLDSWFLLGKLGGFNAENLQVQDTGIDISYMHYELDYADQSLTSLMHNMGELEYQGTWARCWFDLGTSDAIAIDILINALQKLSLEYVEIQQLIIGGKNEDWPIDYQDIPALFAEANYQEYN</sequence>
<name>A0AAU8JHZ7_9CYAN</name>
<dbReference type="InterPro" id="IPR021920">
    <property type="entry name" value="DUF3531"/>
</dbReference>
<proteinExistence type="predicted"/>
<evidence type="ECO:0000313" key="1">
    <source>
        <dbReference type="EMBL" id="XCM38068.1"/>
    </source>
</evidence>
<dbReference type="AlphaFoldDB" id="A0AAU8JHZ7"/>
<organism evidence="1">
    <name type="scientific">Planktothricoides raciborskii GIHE-MW2</name>
    <dbReference type="NCBI Taxonomy" id="2792601"/>
    <lineage>
        <taxon>Bacteria</taxon>
        <taxon>Bacillati</taxon>
        <taxon>Cyanobacteriota</taxon>
        <taxon>Cyanophyceae</taxon>
        <taxon>Oscillatoriophycideae</taxon>
        <taxon>Oscillatoriales</taxon>
        <taxon>Oscillatoriaceae</taxon>
        <taxon>Planktothricoides</taxon>
    </lineage>
</organism>
<gene>
    <name evidence="1" type="ORF">ABWT76_000893</name>
</gene>
<dbReference type="EMBL" id="CP159837">
    <property type="protein sequence ID" value="XCM38068.1"/>
    <property type="molecule type" value="Genomic_DNA"/>
</dbReference>
<dbReference type="PANTHER" id="PTHR46737:SF2">
    <property type="entry name" value="OS02G0827600 PROTEIN"/>
    <property type="match status" value="1"/>
</dbReference>
<protein>
    <submittedName>
        <fullName evidence="1">DUF3531 family protein</fullName>
    </submittedName>
</protein>
<reference evidence="1" key="1">
    <citation type="submission" date="2024-07" db="EMBL/GenBank/DDBJ databases">
        <authorList>
            <person name="Kim Y.J."/>
            <person name="Jeong J.Y."/>
        </authorList>
    </citation>
    <scope>NUCLEOTIDE SEQUENCE</scope>
    <source>
        <strain evidence="1">GIHE-MW2</strain>
    </source>
</reference>